<sequence>MNFTIENEKITGLLKFGNIPISPNDEQGFRPYELLISSLVGCSGTLLSNILQKKRIATRKIEIKVDSVRNPAKANRIEQISIKANVFSNKGLTEQQSNKLSELVIGNCGMIQSVLGSIDITLEITFSTEFKQ</sequence>
<reference evidence="1" key="1">
    <citation type="submission" date="2023-03" db="EMBL/GenBank/DDBJ databases">
        <title>Bacterial isolates from washroom surfaces on a university campus.</title>
        <authorList>
            <person name="Holman D.B."/>
            <person name="Gzyl K.E."/>
            <person name="Taheri A.E."/>
        </authorList>
    </citation>
    <scope>NUCLEOTIDE SEQUENCE</scope>
    <source>
        <strain evidence="1">RD03</strain>
    </source>
</reference>
<accession>A0AAW6SUY2</accession>
<dbReference type="InterPro" id="IPR003718">
    <property type="entry name" value="OsmC/Ohr_fam"/>
</dbReference>
<name>A0AAW6SUY2_9BACI</name>
<dbReference type="Gene3D" id="3.30.300.20">
    <property type="match status" value="1"/>
</dbReference>
<evidence type="ECO:0000313" key="2">
    <source>
        <dbReference type="Proteomes" id="UP001159179"/>
    </source>
</evidence>
<dbReference type="Pfam" id="PF02566">
    <property type="entry name" value="OsmC"/>
    <property type="match status" value="1"/>
</dbReference>
<dbReference type="EMBL" id="JAROYP010000003">
    <property type="protein sequence ID" value="MDH5160672.1"/>
    <property type="molecule type" value="Genomic_DNA"/>
</dbReference>
<dbReference type="SUPFAM" id="SSF82784">
    <property type="entry name" value="OsmC-like"/>
    <property type="match status" value="1"/>
</dbReference>
<dbReference type="InterPro" id="IPR036102">
    <property type="entry name" value="OsmC/Ohrsf"/>
</dbReference>
<proteinExistence type="predicted"/>
<dbReference type="InterPro" id="IPR015946">
    <property type="entry name" value="KH_dom-like_a/b"/>
</dbReference>
<evidence type="ECO:0000313" key="1">
    <source>
        <dbReference type="EMBL" id="MDH5160672.1"/>
    </source>
</evidence>
<dbReference type="PANTHER" id="PTHR34352:SF1">
    <property type="entry name" value="PROTEIN YHFA"/>
    <property type="match status" value="1"/>
</dbReference>
<comment type="caution">
    <text evidence="1">The sequence shown here is derived from an EMBL/GenBank/DDBJ whole genome shotgun (WGS) entry which is preliminary data.</text>
</comment>
<protein>
    <submittedName>
        <fullName evidence="1">OsmC family protein</fullName>
    </submittedName>
</protein>
<organism evidence="1 2">
    <name type="scientific">Heyndrickxia oleronia</name>
    <dbReference type="NCBI Taxonomy" id="38875"/>
    <lineage>
        <taxon>Bacteria</taxon>
        <taxon>Bacillati</taxon>
        <taxon>Bacillota</taxon>
        <taxon>Bacilli</taxon>
        <taxon>Bacillales</taxon>
        <taxon>Bacillaceae</taxon>
        <taxon>Heyndrickxia</taxon>
    </lineage>
</organism>
<gene>
    <name evidence="1" type="ORF">P5X88_06960</name>
</gene>
<dbReference type="PANTHER" id="PTHR34352">
    <property type="entry name" value="PROTEIN YHFA"/>
    <property type="match status" value="1"/>
</dbReference>
<dbReference type="RefSeq" id="WP_251338850.1">
    <property type="nucleotide sequence ID" value="NZ_JAMATW010000004.1"/>
</dbReference>
<dbReference type="Proteomes" id="UP001159179">
    <property type="component" value="Unassembled WGS sequence"/>
</dbReference>
<dbReference type="AlphaFoldDB" id="A0AAW6SUY2"/>